<dbReference type="Proteomes" id="UP001165205">
    <property type="component" value="Unassembled WGS sequence"/>
</dbReference>
<organism evidence="1 2">
    <name type="scientific">Aspergillus oryzae</name>
    <name type="common">Yellow koji mold</name>
    <dbReference type="NCBI Taxonomy" id="5062"/>
    <lineage>
        <taxon>Eukaryota</taxon>
        <taxon>Fungi</taxon>
        <taxon>Dikarya</taxon>
        <taxon>Ascomycota</taxon>
        <taxon>Pezizomycotina</taxon>
        <taxon>Eurotiomycetes</taxon>
        <taxon>Eurotiomycetidae</taxon>
        <taxon>Eurotiales</taxon>
        <taxon>Aspergillaceae</taxon>
        <taxon>Aspergillus</taxon>
        <taxon>Aspergillus subgen. Circumdati</taxon>
    </lineage>
</organism>
<dbReference type="SUPFAM" id="SSF56112">
    <property type="entry name" value="Protein kinase-like (PK-like)"/>
    <property type="match status" value="1"/>
</dbReference>
<dbReference type="InterPro" id="IPR011009">
    <property type="entry name" value="Kinase-like_dom_sf"/>
</dbReference>
<dbReference type="EMBL" id="BSYA01000226">
    <property type="protein sequence ID" value="GMG37127.1"/>
    <property type="molecule type" value="Genomic_DNA"/>
</dbReference>
<evidence type="ECO:0000313" key="2">
    <source>
        <dbReference type="Proteomes" id="UP001165205"/>
    </source>
</evidence>
<sequence length="69" mass="7951">MIDIIPPSSDLEPPMMVLEPFEKTLWSARTKRPLTLREVKHIMKFALLGLQEIHEKGLVHCGRSIKEQS</sequence>
<evidence type="ECO:0000313" key="1">
    <source>
        <dbReference type="EMBL" id="GMG37127.1"/>
    </source>
</evidence>
<name>A0AAN4YZ28_ASPOZ</name>
<reference evidence="1" key="1">
    <citation type="submission" date="2023-04" db="EMBL/GenBank/DDBJ databases">
        <title>Aspergillus oryzae NBRC 4228.</title>
        <authorList>
            <person name="Ichikawa N."/>
            <person name="Sato H."/>
            <person name="Tonouchi N."/>
        </authorList>
    </citation>
    <scope>NUCLEOTIDE SEQUENCE</scope>
    <source>
        <strain evidence="1">NBRC 4228</strain>
    </source>
</reference>
<accession>A0AAN4YZ28</accession>
<dbReference type="AlphaFoldDB" id="A0AAN4YZ28"/>
<dbReference type="Gene3D" id="1.10.510.10">
    <property type="entry name" value="Transferase(Phosphotransferase) domain 1"/>
    <property type="match status" value="1"/>
</dbReference>
<protein>
    <submittedName>
        <fullName evidence="1">Unnamed protein product</fullName>
    </submittedName>
</protein>
<proteinExistence type="predicted"/>
<gene>
    <name evidence="1" type="ORF">Aory04_001205000</name>
</gene>
<comment type="caution">
    <text evidence="1">The sequence shown here is derived from an EMBL/GenBank/DDBJ whole genome shotgun (WGS) entry which is preliminary data.</text>
</comment>